<dbReference type="KEGG" id="nsh:GXM_07380"/>
<evidence type="ECO:0000313" key="1">
    <source>
        <dbReference type="EMBL" id="QFS49886.1"/>
    </source>
</evidence>
<proteinExistence type="predicted"/>
<sequence length="49" mass="5744">MVTGDKLSPKHKGDRLLLTKVKNQRKNQHFAFDLFSKLQSDVYDGLRLR</sequence>
<keyword evidence="2" id="KW-1185">Reference proteome</keyword>
<evidence type="ECO:0000313" key="2">
    <source>
        <dbReference type="Proteomes" id="UP000326678"/>
    </source>
</evidence>
<organism evidence="1 2">
    <name type="scientific">Nostoc sphaeroides CCNUC1</name>
    <dbReference type="NCBI Taxonomy" id="2653204"/>
    <lineage>
        <taxon>Bacteria</taxon>
        <taxon>Bacillati</taxon>
        <taxon>Cyanobacteriota</taxon>
        <taxon>Cyanophyceae</taxon>
        <taxon>Nostocales</taxon>
        <taxon>Nostocaceae</taxon>
        <taxon>Nostoc</taxon>
    </lineage>
</organism>
<gene>
    <name evidence="1" type="ORF">GXM_07380</name>
</gene>
<protein>
    <submittedName>
        <fullName evidence="1">Uncharacterized protein</fullName>
    </submittedName>
</protein>
<dbReference type="EMBL" id="CP045227">
    <property type="protein sequence ID" value="QFS49886.1"/>
    <property type="molecule type" value="Genomic_DNA"/>
</dbReference>
<reference evidence="1 2" key="1">
    <citation type="submission" date="2019-10" db="EMBL/GenBank/DDBJ databases">
        <title>Genomic and transcriptomic insights into the perfect genentic adaptation of a filamentous nitrogen-fixing cyanobacterium to rice fields.</title>
        <authorList>
            <person name="Chen Z."/>
        </authorList>
    </citation>
    <scope>NUCLEOTIDE SEQUENCE [LARGE SCALE GENOMIC DNA]</scope>
    <source>
        <strain evidence="1">CCNUC1</strain>
    </source>
</reference>
<dbReference type="Proteomes" id="UP000326678">
    <property type="component" value="Chromosome Gxm2"/>
</dbReference>
<dbReference type="AlphaFoldDB" id="A0A5P8WCI2"/>
<name>A0A5P8WCI2_9NOSO</name>
<accession>A0A5P8WCI2</accession>